<reference evidence="3" key="2">
    <citation type="submission" date="2018-05" db="EMBL/GenBank/DDBJ databases">
        <authorList>
            <person name="Ferrari B."/>
        </authorList>
    </citation>
    <scope>NUCLEOTIDE SEQUENCE</scope>
    <source>
        <strain evidence="3">RRmetagenome_bin12</strain>
    </source>
</reference>
<protein>
    <submittedName>
        <fullName evidence="2">Glycosyltransferase</fullName>
    </submittedName>
</protein>
<dbReference type="InterPro" id="IPR001296">
    <property type="entry name" value="Glyco_trans_1"/>
</dbReference>
<dbReference type="SUPFAM" id="SSF53756">
    <property type="entry name" value="UDP-Glycosyltransferase/glycogen phosphorylase"/>
    <property type="match status" value="1"/>
</dbReference>
<evidence type="ECO:0000313" key="5">
    <source>
        <dbReference type="Proteomes" id="UP000606991"/>
    </source>
</evidence>
<evidence type="ECO:0000313" key="3">
    <source>
        <dbReference type="EMBL" id="PZR78836.1"/>
    </source>
</evidence>
<accession>A0A934N2J6</accession>
<dbReference type="Proteomes" id="UP000606991">
    <property type="component" value="Unassembled WGS sequence"/>
</dbReference>
<dbReference type="RefSeq" id="WP_337309181.1">
    <property type="nucleotide sequence ID" value="NZ_JAEKNS010000032.1"/>
</dbReference>
<comment type="caution">
    <text evidence="3">The sequence shown here is derived from an EMBL/GenBank/DDBJ whole genome shotgun (WGS) entry which is preliminary data.</text>
</comment>
<dbReference type="InterPro" id="IPR052078">
    <property type="entry name" value="Trehalose_Metab_GTase"/>
</dbReference>
<gene>
    <name evidence="3" type="ORF">DLM65_11960</name>
    <name evidence="2" type="ORF">JF886_02245</name>
</gene>
<dbReference type="Gene3D" id="3.40.50.2000">
    <property type="entry name" value="Glycogen Phosphorylase B"/>
    <property type="match status" value="1"/>
</dbReference>
<reference evidence="3 4" key="1">
    <citation type="journal article" date="2017" name="Nature">
        <title>Atmospheric trace gases support primary production in Antarctic desert surface soil.</title>
        <authorList>
            <person name="Ji M."/>
            <person name="Greening C."/>
            <person name="Vanwonterghem I."/>
            <person name="Carere C.R."/>
            <person name="Bay S.K."/>
            <person name="Steen J.A."/>
            <person name="Montgomery K."/>
            <person name="Lines T."/>
            <person name="Beardall J."/>
            <person name="van Dorst J."/>
            <person name="Snape I."/>
            <person name="Stott M.B."/>
            <person name="Hugenholtz P."/>
            <person name="Ferrari B.C."/>
        </authorList>
    </citation>
    <scope>NUCLEOTIDE SEQUENCE [LARGE SCALE GENOMIC DNA]</scope>
    <source>
        <strain evidence="3">RRmetagenome_bin12</strain>
    </source>
</reference>
<proteinExistence type="predicted"/>
<evidence type="ECO:0000313" key="4">
    <source>
        <dbReference type="Proteomes" id="UP000248724"/>
    </source>
</evidence>
<dbReference type="EMBL" id="JAEKNS010000032">
    <property type="protein sequence ID" value="MBJ7593676.1"/>
    <property type="molecule type" value="Genomic_DNA"/>
</dbReference>
<dbReference type="PANTHER" id="PTHR47779">
    <property type="entry name" value="SYNTHASE (CCG-9), PUTATIVE (AFU_ORTHOLOGUE AFUA_3G12100)-RELATED"/>
    <property type="match status" value="1"/>
</dbReference>
<evidence type="ECO:0000313" key="2">
    <source>
        <dbReference type="EMBL" id="MBJ7593676.1"/>
    </source>
</evidence>
<feature type="domain" description="Glycosyl transferase family 1" evidence="1">
    <location>
        <begin position="33"/>
        <end position="120"/>
    </location>
</feature>
<reference evidence="2 5" key="3">
    <citation type="submission" date="2020-10" db="EMBL/GenBank/DDBJ databases">
        <title>Ca. Dormibacterota MAGs.</title>
        <authorList>
            <person name="Montgomery K."/>
        </authorList>
    </citation>
    <scope>NUCLEOTIDE SEQUENCE [LARGE SCALE GENOMIC DNA]</scope>
    <source>
        <strain evidence="2">SC8812_S17_18</strain>
    </source>
</reference>
<evidence type="ECO:0000259" key="1">
    <source>
        <dbReference type="Pfam" id="PF00534"/>
    </source>
</evidence>
<name>A0A2W5Z7R9_9BACT</name>
<dbReference type="AlphaFoldDB" id="A0A2W5Z7R9"/>
<dbReference type="GO" id="GO:0016757">
    <property type="term" value="F:glycosyltransferase activity"/>
    <property type="evidence" value="ECO:0007669"/>
    <property type="project" value="InterPro"/>
</dbReference>
<organism evidence="3 4">
    <name type="scientific">Candidatus Aeolococcus gillhamiae</name>
    <dbReference type="NCBI Taxonomy" id="3127015"/>
    <lineage>
        <taxon>Bacteria</taxon>
        <taxon>Bacillati</taxon>
        <taxon>Candidatus Dormiibacterota</taxon>
        <taxon>Candidatus Dormibacteria</taxon>
        <taxon>Candidatus Aeolococcales</taxon>
        <taxon>Candidatus Aeolococcaceae</taxon>
        <taxon>Candidatus Aeolococcus</taxon>
    </lineage>
</organism>
<dbReference type="Proteomes" id="UP000248724">
    <property type="component" value="Unassembled WGS sequence"/>
</dbReference>
<dbReference type="PANTHER" id="PTHR47779:SF1">
    <property type="entry name" value="SYNTHASE (CCG-9), PUTATIVE (AFU_ORTHOLOGUE AFUA_3G12100)-RELATED"/>
    <property type="match status" value="1"/>
</dbReference>
<dbReference type="EMBL" id="QHBU01000238">
    <property type="protein sequence ID" value="PZR78836.1"/>
    <property type="molecule type" value="Genomic_DNA"/>
</dbReference>
<accession>A0A2W5Z7R9</accession>
<dbReference type="Pfam" id="PF00534">
    <property type="entry name" value="Glycos_transf_1"/>
    <property type="match status" value="1"/>
</dbReference>
<sequence>MKSAWEALPEDARARVHLVLLPMDDDEENAAMVNALQRRADAVVQKSLAEGFGLTVAEAMWKARPVVASRIGGIQDQIEDGVSGILLDDPTDKEAFAVAVCGLFSDPERARRIGDAAKERVTNDFLGSRHLAQYVEICAELI</sequence>